<feature type="compositionally biased region" description="Acidic residues" evidence="1">
    <location>
        <begin position="224"/>
        <end position="261"/>
    </location>
</feature>
<sequence>MDDSRKDTTGDRSTQIAMTMGLLLFASVILGSGALGDDSDSNAAGEDRVDDSDDRVGDDVRLTPEMCRERGLGWDEDMQECLSMENGWDGEFAREDMDDRDRRGMDERRGDDDRDRGSENQMRVPPEVLREMAGMWCHNHVFNTFWENTHAVELDDGSGFEIITYDDDGHEESTVISHDAMWQITSGLEPLVGSCAAMMMELMGVGMPPHDHGDDWDEMHSLEEYCEEHPDDEDCHWEDDEDDSDTDWNESDESGEDESQD</sequence>
<organism evidence="2">
    <name type="scientific">uncultured marine group II/III euryarchaeote KM3_162_H08</name>
    <dbReference type="NCBI Taxonomy" id="1457916"/>
    <lineage>
        <taxon>Archaea</taxon>
        <taxon>Methanobacteriati</taxon>
        <taxon>Methanobacteriota</taxon>
        <taxon>environmental samples</taxon>
    </lineage>
</organism>
<accession>A0A075GNA8</accession>
<feature type="region of interest" description="Disordered" evidence="1">
    <location>
        <begin position="85"/>
        <end position="121"/>
    </location>
</feature>
<evidence type="ECO:0000256" key="1">
    <source>
        <dbReference type="SAM" id="MobiDB-lite"/>
    </source>
</evidence>
<name>A0A075GNA8_9EURY</name>
<reference evidence="2" key="1">
    <citation type="journal article" date="2014" name="Genome Biol. Evol.">
        <title>Pangenome evidence for extensive interdomain horizontal transfer affecting lineage core and shell genes in uncultured planktonic thaumarchaeota and euryarchaeota.</title>
        <authorList>
            <person name="Deschamps P."/>
            <person name="Zivanovic Y."/>
            <person name="Moreira D."/>
            <person name="Rodriguez-Valera F."/>
            <person name="Lopez-Garcia P."/>
        </authorList>
    </citation>
    <scope>NUCLEOTIDE SEQUENCE</scope>
</reference>
<proteinExistence type="predicted"/>
<dbReference type="AlphaFoldDB" id="A0A075GNA8"/>
<feature type="compositionally biased region" description="Basic and acidic residues" evidence="1">
    <location>
        <begin position="91"/>
        <end position="118"/>
    </location>
</feature>
<dbReference type="EMBL" id="KF900675">
    <property type="protein sequence ID" value="AIF03278.1"/>
    <property type="molecule type" value="Genomic_DNA"/>
</dbReference>
<protein>
    <submittedName>
        <fullName evidence="2">Uncharacterized protein</fullName>
    </submittedName>
</protein>
<evidence type="ECO:0000313" key="2">
    <source>
        <dbReference type="EMBL" id="AIF03278.1"/>
    </source>
</evidence>
<feature type="region of interest" description="Disordered" evidence="1">
    <location>
        <begin position="35"/>
        <end position="62"/>
    </location>
</feature>
<feature type="region of interest" description="Disordered" evidence="1">
    <location>
        <begin position="222"/>
        <end position="261"/>
    </location>
</feature>